<evidence type="ECO:0000313" key="4">
    <source>
        <dbReference type="Proteomes" id="UP000823201"/>
    </source>
</evidence>
<accession>A0ABS2Q5Z9</accession>
<gene>
    <name evidence="3" type="ORF">JOC27_000302</name>
</gene>
<dbReference type="RefSeq" id="WP_205005225.1">
    <property type="nucleotide sequence ID" value="NZ_CBCRXA010000002.1"/>
</dbReference>
<dbReference type="Gene3D" id="3.40.50.1360">
    <property type="match status" value="1"/>
</dbReference>
<dbReference type="NCBIfam" id="TIGR00021">
    <property type="entry name" value="rpiA"/>
    <property type="match status" value="1"/>
</dbReference>
<keyword evidence="1 3" id="KW-0413">Isomerase</keyword>
<comment type="caution">
    <text evidence="3">The sequence shown here is derived from an EMBL/GenBank/DDBJ whole genome shotgun (WGS) entry which is preliminary data.</text>
</comment>
<dbReference type="SUPFAM" id="SSF75445">
    <property type="entry name" value="D-ribose-5-phosphate isomerase (RpiA), lid domain"/>
    <property type="match status" value="1"/>
</dbReference>
<dbReference type="PANTHER" id="PTHR11934">
    <property type="entry name" value="RIBOSE-5-PHOSPHATE ISOMERASE"/>
    <property type="match status" value="1"/>
</dbReference>
<evidence type="ECO:0000313" key="3">
    <source>
        <dbReference type="EMBL" id="MBM7656865.1"/>
    </source>
</evidence>
<dbReference type="Proteomes" id="UP000823201">
    <property type="component" value="Unassembled WGS sequence"/>
</dbReference>
<dbReference type="PANTHER" id="PTHR11934:SF0">
    <property type="entry name" value="RIBOSE-5-PHOSPHATE ISOMERASE"/>
    <property type="match status" value="1"/>
</dbReference>
<dbReference type="GO" id="GO:0004751">
    <property type="term" value="F:ribose-5-phosphate isomerase activity"/>
    <property type="evidence" value="ECO:0007669"/>
    <property type="project" value="UniProtKB-EC"/>
</dbReference>
<reference evidence="3 4" key="1">
    <citation type="submission" date="2021-01" db="EMBL/GenBank/DDBJ databases">
        <title>Genomic Encyclopedia of Type Strains, Phase IV (KMG-IV): sequencing the most valuable type-strain genomes for metagenomic binning, comparative biology and taxonomic classification.</title>
        <authorList>
            <person name="Goeker M."/>
        </authorList>
    </citation>
    <scope>NUCLEOTIDE SEQUENCE [LARGE SCALE GENOMIC DNA]</scope>
    <source>
        <strain evidence="3 4">DSM 100968</strain>
    </source>
</reference>
<dbReference type="SUPFAM" id="SSF100950">
    <property type="entry name" value="NagB/RpiA/CoA transferase-like"/>
    <property type="match status" value="1"/>
</dbReference>
<dbReference type="EMBL" id="JAFBEV010000002">
    <property type="protein sequence ID" value="MBM7656865.1"/>
    <property type="molecule type" value="Genomic_DNA"/>
</dbReference>
<proteinExistence type="predicted"/>
<evidence type="ECO:0000256" key="1">
    <source>
        <dbReference type="ARBA" id="ARBA00023235"/>
    </source>
</evidence>
<dbReference type="InterPro" id="IPR037171">
    <property type="entry name" value="NagB/RpiA_transferase-like"/>
</dbReference>
<protein>
    <recommendedName>
        <fullName evidence="2">Ribose 5-phosphate isomerase A</fullName>
        <ecNumber evidence="2">5.3.1.6</ecNumber>
    </recommendedName>
</protein>
<dbReference type="InterPro" id="IPR004788">
    <property type="entry name" value="Ribose5P_isomerase_type_A"/>
</dbReference>
<dbReference type="Pfam" id="PF06026">
    <property type="entry name" value="Rib_5-P_isom_A"/>
    <property type="match status" value="1"/>
</dbReference>
<evidence type="ECO:0000256" key="2">
    <source>
        <dbReference type="NCBIfam" id="TIGR00021"/>
    </source>
</evidence>
<dbReference type="Gene3D" id="3.30.70.260">
    <property type="match status" value="1"/>
</dbReference>
<dbReference type="CDD" id="cd01398">
    <property type="entry name" value="RPI_A"/>
    <property type="match status" value="1"/>
</dbReference>
<keyword evidence="4" id="KW-1185">Reference proteome</keyword>
<sequence>MNAPDLKWACAQAALPLISEKMTIGLGGGTTISHLVDLLSQADRTDVRVVTPSQTTRDYCLQKDFTVLNLQDVSKVDVAFDGCDQVDQHFNALKSGGAIHTREKLVASMADDYILLVDESKFVDSLTFDVPVTLEVLPDAYSYVQCEIQQLGGHAVPRKSPAKDGFTISDYGNIILDASFAKFPNIASLDQKLREIHGIVDTSLFVGCVTKIIVTSPSGSKILEK</sequence>
<dbReference type="EC" id="5.3.1.6" evidence="2"/>
<name>A0ABS2Q5Z9_9BACL</name>
<organism evidence="3 4">
    <name type="scientific">Sporolactobacillus spathodeae</name>
    <dbReference type="NCBI Taxonomy" id="1465502"/>
    <lineage>
        <taxon>Bacteria</taxon>
        <taxon>Bacillati</taxon>
        <taxon>Bacillota</taxon>
        <taxon>Bacilli</taxon>
        <taxon>Bacillales</taxon>
        <taxon>Sporolactobacillaceae</taxon>
        <taxon>Sporolactobacillus</taxon>
    </lineage>
</organism>